<keyword evidence="1" id="KW-0812">Transmembrane</keyword>
<reference evidence="4" key="1">
    <citation type="submission" date="2017-02" db="EMBL/GenBank/DDBJ databases">
        <authorList>
            <person name="Varghese N."/>
            <person name="Submissions S."/>
        </authorList>
    </citation>
    <scope>NUCLEOTIDE SEQUENCE [LARGE SCALE GENOMIC DNA]</scope>
    <source>
        <strain evidence="4">R11H</strain>
    </source>
</reference>
<sequence length="91" mass="9435">MAWFEKIKVQWMEKKMNLLKKAAISLAATSMIAAPVAASAAPVVADAVSRVDGQSELEGSSGWLIGLLALIAIVGGIIIAADNDKDTPTSP</sequence>
<evidence type="ECO:0000256" key="2">
    <source>
        <dbReference type="SAM" id="SignalP"/>
    </source>
</evidence>
<gene>
    <name evidence="3" type="ORF">SAMN06295937_102213</name>
</gene>
<dbReference type="EMBL" id="FUYP01000022">
    <property type="protein sequence ID" value="SKB83521.1"/>
    <property type="molecule type" value="Genomic_DNA"/>
</dbReference>
<feature type="transmembrane region" description="Helical" evidence="1">
    <location>
        <begin position="61"/>
        <end position="81"/>
    </location>
</feature>
<protein>
    <recommendedName>
        <fullName evidence="5">Secreted protein</fullName>
    </recommendedName>
</protein>
<feature type="signal peptide" evidence="2">
    <location>
        <begin position="1"/>
        <end position="40"/>
    </location>
</feature>
<proteinExistence type="predicted"/>
<feature type="chain" id="PRO_5012188433" description="Secreted protein" evidence="2">
    <location>
        <begin position="41"/>
        <end position="91"/>
    </location>
</feature>
<organism evidence="3 4">
    <name type="scientific">Sphingopyxis flava</name>
    <dbReference type="NCBI Taxonomy" id="1507287"/>
    <lineage>
        <taxon>Bacteria</taxon>
        <taxon>Pseudomonadati</taxon>
        <taxon>Pseudomonadota</taxon>
        <taxon>Alphaproteobacteria</taxon>
        <taxon>Sphingomonadales</taxon>
        <taxon>Sphingomonadaceae</taxon>
        <taxon>Sphingopyxis</taxon>
    </lineage>
</organism>
<evidence type="ECO:0000313" key="3">
    <source>
        <dbReference type="EMBL" id="SKB83521.1"/>
    </source>
</evidence>
<accession>A0A1T5EI17</accession>
<keyword evidence="1" id="KW-0472">Membrane</keyword>
<name>A0A1T5EI17_9SPHN</name>
<evidence type="ECO:0008006" key="5">
    <source>
        <dbReference type="Google" id="ProtNLM"/>
    </source>
</evidence>
<keyword evidence="1" id="KW-1133">Transmembrane helix</keyword>
<dbReference type="AlphaFoldDB" id="A0A1T5EI17"/>
<keyword evidence="4" id="KW-1185">Reference proteome</keyword>
<keyword evidence="2" id="KW-0732">Signal</keyword>
<evidence type="ECO:0000256" key="1">
    <source>
        <dbReference type="SAM" id="Phobius"/>
    </source>
</evidence>
<evidence type="ECO:0000313" key="4">
    <source>
        <dbReference type="Proteomes" id="UP000190044"/>
    </source>
</evidence>
<dbReference type="Proteomes" id="UP000190044">
    <property type="component" value="Unassembled WGS sequence"/>
</dbReference>
<dbReference type="RefSeq" id="WP_245798767.1">
    <property type="nucleotide sequence ID" value="NZ_FUYP01000022.1"/>
</dbReference>